<dbReference type="SMART" id="SM00822">
    <property type="entry name" value="PKS_KR"/>
    <property type="match status" value="2"/>
</dbReference>
<dbReference type="InterPro" id="IPR001227">
    <property type="entry name" value="Ac_transferase_dom_sf"/>
</dbReference>
<dbReference type="SUPFAM" id="SSF51735">
    <property type="entry name" value="NAD(P)-binding Rossmann-fold domains"/>
    <property type="match status" value="4"/>
</dbReference>
<dbReference type="Gene3D" id="3.10.129.110">
    <property type="entry name" value="Polyketide synthase dehydratase"/>
    <property type="match status" value="2"/>
</dbReference>
<comment type="function">
    <text evidence="8">Involved in the biosynthesis of antibiotic erythromycin via the biosynthesis of its aglycone precursor, 6-deoxyerythronolide B (6-dEB).</text>
</comment>
<evidence type="ECO:0000259" key="13">
    <source>
        <dbReference type="PROSITE" id="PS50075"/>
    </source>
</evidence>
<comment type="pathway">
    <text evidence="9">Antibiotic biosynthesis; erythromycin biosynthesis.</text>
</comment>
<dbReference type="InterPro" id="IPR049900">
    <property type="entry name" value="PKS_mFAS_DH"/>
</dbReference>
<reference evidence="16" key="1">
    <citation type="submission" date="2022-06" db="EMBL/GenBank/DDBJ databases">
        <title>Genomic Encyclopedia of Archaeal and Bacterial Type Strains, Phase II (KMG-II): from individual species to whole genera.</title>
        <authorList>
            <person name="Goeker M."/>
        </authorList>
    </citation>
    <scope>NUCLEOTIDE SEQUENCE</scope>
    <source>
        <strain evidence="16">DSM 43935</strain>
    </source>
</reference>
<dbReference type="InterPro" id="IPR013968">
    <property type="entry name" value="PKS_KR"/>
</dbReference>
<dbReference type="Pfam" id="PF00698">
    <property type="entry name" value="Acyl_transf_1"/>
    <property type="match status" value="1"/>
</dbReference>
<evidence type="ECO:0000256" key="9">
    <source>
        <dbReference type="ARBA" id="ARBA00060622"/>
    </source>
</evidence>
<feature type="region of interest" description="N-terminal hotdog fold" evidence="12">
    <location>
        <begin position="1724"/>
        <end position="1847"/>
    </location>
</feature>
<dbReference type="Gene3D" id="3.40.47.10">
    <property type="match status" value="2"/>
</dbReference>
<feature type="domain" description="Carrier" evidence="13">
    <location>
        <begin position="2434"/>
        <end position="2509"/>
    </location>
</feature>
<dbReference type="InterPro" id="IPR057326">
    <property type="entry name" value="KR_dom"/>
</dbReference>
<name>A0AAE3GN14_9PSEU</name>
<dbReference type="SMART" id="SM01294">
    <property type="entry name" value="PKS_PP_betabranch"/>
    <property type="match status" value="2"/>
</dbReference>
<feature type="region of interest" description="C-terminal hotdog fold" evidence="12">
    <location>
        <begin position="177"/>
        <end position="309"/>
    </location>
</feature>
<feature type="active site" description="Proton donor; for dehydratase activity" evidence="12">
    <location>
        <position position="237"/>
    </location>
</feature>
<feature type="domain" description="Carrier" evidence="13">
    <location>
        <begin position="734"/>
        <end position="812"/>
    </location>
</feature>
<feature type="domain" description="Ketosynthase family 3 (KS3)" evidence="14">
    <location>
        <begin position="2527"/>
        <end position="2704"/>
    </location>
</feature>
<dbReference type="InterPro" id="IPR020841">
    <property type="entry name" value="PKS_Beta-ketoAc_synthase_dom"/>
</dbReference>
<dbReference type="InterPro" id="IPR006162">
    <property type="entry name" value="Ppantetheine_attach_site"/>
</dbReference>
<dbReference type="GO" id="GO:0004312">
    <property type="term" value="F:fatty acid synthase activity"/>
    <property type="evidence" value="ECO:0007669"/>
    <property type="project" value="TreeGrafter"/>
</dbReference>
<dbReference type="PANTHER" id="PTHR43775:SF51">
    <property type="entry name" value="INACTIVE PHENOLPHTHIOCEROL SYNTHESIS POLYKETIDE SYNTHASE TYPE I PKS1-RELATED"/>
    <property type="match status" value="1"/>
</dbReference>
<evidence type="ECO:0000256" key="4">
    <source>
        <dbReference type="ARBA" id="ARBA00022737"/>
    </source>
</evidence>
<feature type="region of interest" description="N-terminal hotdog fold" evidence="12">
    <location>
        <begin position="45"/>
        <end position="165"/>
    </location>
</feature>
<evidence type="ECO:0000256" key="5">
    <source>
        <dbReference type="ARBA" id="ARBA00023268"/>
    </source>
</evidence>
<dbReference type="Proteomes" id="UP001206128">
    <property type="component" value="Unassembled WGS sequence"/>
</dbReference>
<dbReference type="Gene3D" id="3.40.50.720">
    <property type="entry name" value="NAD(P)-binding Rossmann-like Domain"/>
    <property type="match status" value="2"/>
</dbReference>
<feature type="domain" description="Ketosynthase family 3 (KS3)" evidence="14">
    <location>
        <begin position="828"/>
        <end position="1255"/>
    </location>
</feature>
<feature type="non-terminal residue" evidence="16">
    <location>
        <position position="1"/>
    </location>
</feature>
<dbReference type="Pfam" id="PF08659">
    <property type="entry name" value="KR"/>
    <property type="match status" value="2"/>
</dbReference>
<dbReference type="Pfam" id="PF00550">
    <property type="entry name" value="PP-binding"/>
    <property type="match status" value="2"/>
</dbReference>
<proteinExistence type="predicted"/>
<keyword evidence="3 16" id="KW-0808">Transferase</keyword>
<dbReference type="PROSITE" id="PS52004">
    <property type="entry name" value="KS3_2"/>
    <property type="match status" value="2"/>
</dbReference>
<dbReference type="FunFam" id="3.40.366.10:FF:000002">
    <property type="entry name" value="Probable polyketide synthase 2"/>
    <property type="match status" value="1"/>
</dbReference>
<dbReference type="SUPFAM" id="SSF52151">
    <property type="entry name" value="FabD/lysophospholipase-like"/>
    <property type="match status" value="1"/>
</dbReference>
<evidence type="ECO:0000313" key="16">
    <source>
        <dbReference type="EMBL" id="MCP2170414.1"/>
    </source>
</evidence>
<dbReference type="SUPFAM" id="SSF53901">
    <property type="entry name" value="Thiolase-like"/>
    <property type="match status" value="2"/>
</dbReference>
<dbReference type="Pfam" id="PF22953">
    <property type="entry name" value="SpnB_Rossmann"/>
    <property type="match status" value="2"/>
</dbReference>
<dbReference type="EMBL" id="JAMTCK010000033">
    <property type="protein sequence ID" value="MCP2170414.1"/>
    <property type="molecule type" value="Genomic_DNA"/>
</dbReference>
<dbReference type="InterPro" id="IPR036736">
    <property type="entry name" value="ACP-like_sf"/>
</dbReference>
<dbReference type="PROSITE" id="PS52019">
    <property type="entry name" value="PKS_MFAS_DH"/>
    <property type="match status" value="2"/>
</dbReference>
<dbReference type="Pfam" id="PF00109">
    <property type="entry name" value="ketoacyl-synt"/>
    <property type="match status" value="2"/>
</dbReference>
<dbReference type="CDD" id="cd08956">
    <property type="entry name" value="KR_3_FAS_SDR_x"/>
    <property type="match status" value="2"/>
</dbReference>
<dbReference type="Pfam" id="PF16197">
    <property type="entry name" value="KAsynt_C_assoc"/>
    <property type="match status" value="1"/>
</dbReference>
<dbReference type="Pfam" id="PF21089">
    <property type="entry name" value="PKS_DH_N"/>
    <property type="match status" value="2"/>
</dbReference>
<dbReference type="SMART" id="SM00823">
    <property type="entry name" value="PKS_PP"/>
    <property type="match status" value="2"/>
</dbReference>
<keyword evidence="2" id="KW-0597">Phosphoprotein</keyword>
<keyword evidence="4" id="KW-0677">Repeat</keyword>
<sequence length="2704" mass="285380">TTSRSRSRSRVDDLPTYPFQHHHYWLRDKATSGDVRSFGLTAADHPLLGAAVELADSGLLLTGRLSVDRHPWLADHTIHGTTLVPGTAFVELAWRAGERLGGAMLDELTLEAPLALSGQEVQIQLGVGASDDTGRRQLTVHSRVDDDDEWVCHARGALVSAMPVPEFDTTEWPPAGAELLDTSHFYDDLAEVGFGYGPAFQCLNRAWRRGSDVFAELHLPDDVVDVERFGVHPALLDSALHAVTLTGSGGERSQLPFVWNGVSLYAVGASSLRVRVTSEMSLDIADQDGNPVARVDSVALREVEPDAVASLRHGAMRSMYRLAWSELRVGKPDSGTEFVLVPPPEAGAVRAVTSHTLRMIQQWLSNERAGRLVFLTRNAVGPGETAVDPVQAAVWGLVRSAQAEHPDQFVLLDADDAESTTRVTAAALATMEPQLAIRDGRVFTPRLESVRQPRRTNLAFDPNRTVLVTGATGSLGRSISRHLVDTCGVRHLVLVSRNIDEFDECAVGLRESGATVTVARCDVAERGDLAAVLARIPPEHPLTAVVHTAGVLDDGVVTELTPERLDLVFRSKVDGAVHLHELTEDMDLSAFVLFSSAAATVGSPGQANYAAANAFLDALAQRRSASGLTASSLAWGPWQQPDGGMTRTLSDGLRSKAEQAGITEFPVEEGLALFDAALQTADPMLLIIRLDLAALHRQPNLAPPLRGLVGARRRRPVTAAATLARSLASMSDDEAERALLGLVRDRVSAVLAQPNPHAVDPGLPLREFGLDSLTAVELRNTLAESTGLRLPATLAFDHPTVLALVRHLLAELRGSERAVSAPVVAPADEPIAIVGLSCRYPGGVDSPERLWHLVANGVDAVTEFPTDRGWRLDELYAPEPGTAGRSYTRSGGFLRDAAEFDADFFGINPREARAMDPQQRLLLEISWEALERAGIPPTSVRGSRTGVFAGVMYHDYGSWLSDSSGVAEELGGYLGLGNAGSVASGRIAYVLGLEGPAVTIDTACSSSLVALHMASQALRSGECALALAGGVTVMSTPGTFVEFSQQRSLAADGRCKAFAAAADGTGWSEGAGMLVLERLSDAQRLGHRVLATIRGSAINQDGASNGLTAPNGPAQQRVILDALARAQLEPSSVDAVEGHGTGTVLGDPIEIQALQAAYGQDRDRPLWLGSLKSNIGHTQAAAGVAGVIKMVMAMRHGMLPRTLHVDQPTPHVDWTAGEVRLLTEAVPWPETGRARRAGVSSFGVSGTNAHVIVEHFPDGDVPESSTQEHGGPVPWVLSARTPAALRAQANRLLTHLGNTPELATADVGFTLAAGRAVLAHRAVVLGNDRDELLTGLDRLRQDMPASNVVRGGGGRGGTTGAVFVFSGQGGQWAGMAADLLATSPVFAERMRACADALDPYVEWSLLDVIRDATELTRVDVVQPALFAVMVSLASLWQSYGVRPEVVVGHSQGEIAAAVVAGGLSLSDGARLVALRSRALVELSGSGTMVAVSVPVTNLPALLAKWGDQLAVAAVNGPVSAVVSGSREAAVELLRDCAENGIAAREIPVGYASHSAQVERLKDQLIDAIGPIEPGQGEIPFVSTVTADLVDAARLDAEYWYRNLRETVRFAEVTEALLEQGHRVFVEVSPHPVLATSLQETIDAARRTAVVIATLRRGEGDLGRFLTSVAEAHVEGVPVNWSATFGDGPAVVDLPTYAFQRERYWLPRTHRAGDLARAGLGRAGHPLLGAVVALADGNGVVFTGTLALREQPWLADHTVQGRILVPAAALLDLALFAADQVGCTGVAELTLEQPVLLSTSEDLRMQVVVGAVNGDGERPVSMHTRHADQDGTWTRHACGTLTADGEVELFDLSEWPPDGAELVDIGDLYPRLAEAGFGYGPAFQGLRAVWRRDEDLFAEVVLPGQDEDFHNFWLHPVLLDSVLHAAMTEPGVPGLPFCWSGVTLPTARVPALRARLARADTGGTSLLLADDAGRPVVSVRSLVARPVAVDDLAGSVPDAVFRVEWIPVDYAKSVRCTVVDDPTGLIESINQGAPVPEAVVVPLPLQNNAAVLTSVYDATENVLRLLRWWLSHERLTDTLLVFQTCHAVGAGVRDLAGAAVWGLVRSAQVEFPGRVVLLDTDDLAAAPDAVPSGVFQLSVRNGVLYSPRLVRRPQLPADAAADLDPAGAVLITGGTGTLGGLIARNLVAEHGVRRLVLAGRRGAAAPGAAELVAELTEAGAEVTLAACDFADRSAVADLLASIDTPLTGIVHAAGVLADGVITSLDQKQLAAVLRPKVDGAWHLHELTKDRELAMFVLFSSAVGTLGGAGQANYAAANAFLDGLAAHRRANGLPAQSLAWGVWAQASGMTEHIDRSKVGPGVLPLSTADAIRLFDVVRSADEGVVVVARFNLAELGGPGDQVPELLRGLVPARRTPDPEPVMAERLAGLSTEARIAMVTELVSAHTAAVLGHSSAAAIPAGRAFRDLGFDSLTAVQLRNRLTGVTGLRLPATLVFDHPSAEALARHLVDRLVNPDGGRAELVTVASDQDEPVVIVGMACRLPGGVAGPEDLWSLLSGGADVMGGFPADRGWEMPGVSTPSPDHGGTPGPRSGGFLSDVAGFDADFFGISPREALAMDPQQRQLLEVSWEVFERAGIDPLSLRGSRTGVFAGAMSGDYVALLGADAEGYVSTGVSGSVLSGRVSYVFGFEGPAVTVDTACSSSLVAL</sequence>
<evidence type="ECO:0000256" key="10">
    <source>
        <dbReference type="ARBA" id="ARBA00063272"/>
    </source>
</evidence>
<evidence type="ECO:0000259" key="15">
    <source>
        <dbReference type="PROSITE" id="PS52019"/>
    </source>
</evidence>
<evidence type="ECO:0000256" key="1">
    <source>
        <dbReference type="ARBA" id="ARBA00022450"/>
    </source>
</evidence>
<dbReference type="GO" id="GO:0047879">
    <property type="term" value="F:erythronolide synthase activity"/>
    <property type="evidence" value="ECO:0007669"/>
    <property type="project" value="UniProtKB-EC"/>
</dbReference>
<dbReference type="FunFam" id="1.10.1200.10:FF:000007">
    <property type="entry name" value="Probable polyketide synthase pks17"/>
    <property type="match status" value="1"/>
</dbReference>
<dbReference type="PANTHER" id="PTHR43775">
    <property type="entry name" value="FATTY ACID SYNTHASE"/>
    <property type="match status" value="1"/>
</dbReference>
<dbReference type="Gene3D" id="1.10.1200.10">
    <property type="entry name" value="ACP-like"/>
    <property type="match status" value="2"/>
</dbReference>
<dbReference type="SUPFAM" id="SSF47336">
    <property type="entry name" value="ACP-like"/>
    <property type="match status" value="2"/>
</dbReference>
<feature type="active site" description="Proton acceptor; for dehydratase activity" evidence="12">
    <location>
        <position position="76"/>
    </location>
</feature>
<evidence type="ECO:0000256" key="7">
    <source>
        <dbReference type="ARBA" id="ARBA00052442"/>
    </source>
</evidence>
<dbReference type="GO" id="GO:0006633">
    <property type="term" value="P:fatty acid biosynthetic process"/>
    <property type="evidence" value="ECO:0007669"/>
    <property type="project" value="InterPro"/>
</dbReference>
<dbReference type="InterPro" id="IPR014031">
    <property type="entry name" value="Ketoacyl_synth_C"/>
</dbReference>
<dbReference type="InterPro" id="IPR016035">
    <property type="entry name" value="Acyl_Trfase/lysoPLipase"/>
</dbReference>
<dbReference type="SMART" id="SM00826">
    <property type="entry name" value="PKS_DH"/>
    <property type="match status" value="2"/>
</dbReference>
<dbReference type="InterPro" id="IPR055123">
    <property type="entry name" value="SpnB-like_Rossmann"/>
</dbReference>
<dbReference type="PROSITE" id="PS50075">
    <property type="entry name" value="CARRIER"/>
    <property type="match status" value="2"/>
</dbReference>
<dbReference type="SMART" id="SM00825">
    <property type="entry name" value="PKS_KS"/>
    <property type="match status" value="1"/>
</dbReference>
<dbReference type="InterPro" id="IPR032821">
    <property type="entry name" value="PKS_assoc"/>
</dbReference>
<dbReference type="PROSITE" id="PS00012">
    <property type="entry name" value="PHOSPHOPANTETHEINE"/>
    <property type="match status" value="2"/>
</dbReference>
<dbReference type="EC" id="2.3.1.94" evidence="11"/>
<evidence type="ECO:0000256" key="6">
    <source>
        <dbReference type="ARBA" id="ARBA00023315"/>
    </source>
</evidence>
<dbReference type="InterPro" id="IPR042104">
    <property type="entry name" value="PKS_dehydratase_sf"/>
</dbReference>
<dbReference type="InterPro" id="IPR049552">
    <property type="entry name" value="PKS_DH_N"/>
</dbReference>
<keyword evidence="6" id="KW-0012">Acyltransferase</keyword>
<feature type="domain" description="PKS/mFAS DH" evidence="15">
    <location>
        <begin position="45"/>
        <end position="309"/>
    </location>
</feature>
<dbReference type="Gene3D" id="3.30.70.3290">
    <property type="match status" value="1"/>
</dbReference>
<dbReference type="Pfam" id="PF02801">
    <property type="entry name" value="Ketoacyl-synt_C"/>
    <property type="match status" value="1"/>
</dbReference>
<keyword evidence="5" id="KW-0511">Multifunctional enzyme</keyword>
<comment type="caution">
    <text evidence="16">The sequence shown here is derived from an EMBL/GenBank/DDBJ whole genome shotgun (WGS) entry which is preliminary data.</text>
</comment>
<dbReference type="InterPro" id="IPR020807">
    <property type="entry name" value="PKS_DH"/>
</dbReference>
<dbReference type="InterPro" id="IPR018201">
    <property type="entry name" value="Ketoacyl_synth_AS"/>
</dbReference>
<dbReference type="InterPro" id="IPR049551">
    <property type="entry name" value="PKS_DH_C"/>
</dbReference>
<evidence type="ECO:0000256" key="8">
    <source>
        <dbReference type="ARBA" id="ARBA00060158"/>
    </source>
</evidence>
<evidence type="ECO:0000256" key="12">
    <source>
        <dbReference type="PROSITE-ProRule" id="PRU01363"/>
    </source>
</evidence>
<feature type="active site" description="Proton acceptor; for dehydratase activity" evidence="12">
    <location>
        <position position="1756"/>
    </location>
</feature>
<accession>A0AAE3GN14</accession>
<dbReference type="InterPro" id="IPR014043">
    <property type="entry name" value="Acyl_transferase_dom"/>
</dbReference>
<dbReference type="InterPro" id="IPR009081">
    <property type="entry name" value="PP-bd_ACP"/>
</dbReference>
<evidence type="ECO:0000256" key="2">
    <source>
        <dbReference type="ARBA" id="ARBA00022553"/>
    </source>
</evidence>
<dbReference type="CDD" id="cd00833">
    <property type="entry name" value="PKS"/>
    <property type="match status" value="2"/>
</dbReference>
<keyword evidence="17" id="KW-1185">Reference proteome</keyword>
<comment type="subunit">
    <text evidence="10">Homodimer. Erythronolide synthase is composed of EryAI, EryAII and EryAIII multimodular (2 modules) polypeptides each coding for a functional synthase subunit which participates in 2 of the six FAS-like elongation steps required for formation of the polyketide. Module 1, 2, 3, 4, 5, and 6 participating in biosynthesis steps 1, 2, 3, 4, 5, and 6, respectively.</text>
</comment>
<organism evidence="16 17">
    <name type="scientific">Goodfellowiella coeruleoviolacea</name>
    <dbReference type="NCBI Taxonomy" id="334858"/>
    <lineage>
        <taxon>Bacteria</taxon>
        <taxon>Bacillati</taxon>
        <taxon>Actinomycetota</taxon>
        <taxon>Actinomycetes</taxon>
        <taxon>Pseudonocardiales</taxon>
        <taxon>Pseudonocardiaceae</taxon>
        <taxon>Goodfellowiella</taxon>
    </lineage>
</organism>
<gene>
    <name evidence="16" type="ORF">LX83_007305</name>
</gene>
<dbReference type="GO" id="GO:0031177">
    <property type="term" value="F:phosphopantetheine binding"/>
    <property type="evidence" value="ECO:0007669"/>
    <property type="project" value="InterPro"/>
</dbReference>
<dbReference type="PROSITE" id="PS00606">
    <property type="entry name" value="KS3_1"/>
    <property type="match status" value="2"/>
</dbReference>
<dbReference type="GO" id="GO:0004315">
    <property type="term" value="F:3-oxoacyl-[acyl-carrier-protein] synthase activity"/>
    <property type="evidence" value="ECO:0007669"/>
    <property type="project" value="InterPro"/>
</dbReference>
<dbReference type="FunFam" id="3.40.47.10:FF:000019">
    <property type="entry name" value="Polyketide synthase type I"/>
    <property type="match status" value="1"/>
</dbReference>
<feature type="non-terminal residue" evidence="16">
    <location>
        <position position="2704"/>
    </location>
</feature>
<dbReference type="InterPro" id="IPR036291">
    <property type="entry name" value="NAD(P)-bd_dom_sf"/>
</dbReference>
<protein>
    <recommendedName>
        <fullName evidence="11">6-deoxyerythronolide-B synthase</fullName>
        <ecNumber evidence="11">2.3.1.94</ecNumber>
    </recommendedName>
</protein>
<dbReference type="InterPro" id="IPR050091">
    <property type="entry name" value="PKS_NRPS_Biosynth_Enz"/>
</dbReference>
<dbReference type="InterPro" id="IPR016039">
    <property type="entry name" value="Thiolase-like"/>
</dbReference>
<dbReference type="InterPro" id="IPR020806">
    <property type="entry name" value="PKS_PP-bd"/>
</dbReference>
<dbReference type="InterPro" id="IPR016036">
    <property type="entry name" value="Malonyl_transacylase_ACP-bd"/>
</dbReference>
<feature type="domain" description="PKS/mFAS DH" evidence="15">
    <location>
        <begin position="1724"/>
        <end position="2016"/>
    </location>
</feature>
<evidence type="ECO:0000256" key="11">
    <source>
        <dbReference type="ARBA" id="ARBA00066981"/>
    </source>
</evidence>
<feature type="active site" description="Proton donor; for dehydratase activity" evidence="12">
    <location>
        <position position="1919"/>
    </location>
</feature>
<dbReference type="SMART" id="SM00827">
    <property type="entry name" value="PKS_AT"/>
    <property type="match status" value="1"/>
</dbReference>
<evidence type="ECO:0000256" key="3">
    <source>
        <dbReference type="ARBA" id="ARBA00022679"/>
    </source>
</evidence>
<dbReference type="Gene3D" id="3.40.366.10">
    <property type="entry name" value="Malonyl-Coenzyme A Acyl Carrier Protein, domain 2"/>
    <property type="match status" value="1"/>
</dbReference>
<comment type="catalytic activity">
    <reaction evidence="7">
        <text>6 (S)-methylmalonyl-CoA + propanoyl-CoA + 6 NADPH + 12 H(+) = 6-deoxyerythronolide B + 6 CO2 + 6 NADP(+) + 7 CoA + H2O</text>
        <dbReference type="Rhea" id="RHEA:23068"/>
        <dbReference type="ChEBI" id="CHEBI:15377"/>
        <dbReference type="ChEBI" id="CHEBI:15378"/>
        <dbReference type="ChEBI" id="CHEBI:16089"/>
        <dbReference type="ChEBI" id="CHEBI:16526"/>
        <dbReference type="ChEBI" id="CHEBI:57287"/>
        <dbReference type="ChEBI" id="CHEBI:57327"/>
        <dbReference type="ChEBI" id="CHEBI:57392"/>
        <dbReference type="ChEBI" id="CHEBI:57783"/>
        <dbReference type="ChEBI" id="CHEBI:58349"/>
        <dbReference type="EC" id="2.3.1.94"/>
    </reaction>
</comment>
<evidence type="ECO:0000313" key="17">
    <source>
        <dbReference type="Proteomes" id="UP001206128"/>
    </source>
</evidence>
<dbReference type="SUPFAM" id="SSF55048">
    <property type="entry name" value="Probable ACP-binding domain of malonyl-CoA ACP transacylase"/>
    <property type="match status" value="1"/>
</dbReference>
<feature type="region of interest" description="C-terminal hotdog fold" evidence="12">
    <location>
        <begin position="1859"/>
        <end position="2016"/>
    </location>
</feature>
<dbReference type="InterPro" id="IPR014030">
    <property type="entry name" value="Ketoacyl_synth_N"/>
</dbReference>
<dbReference type="Pfam" id="PF14765">
    <property type="entry name" value="PS-DH"/>
    <property type="match status" value="2"/>
</dbReference>
<evidence type="ECO:0000259" key="14">
    <source>
        <dbReference type="PROSITE" id="PS52004"/>
    </source>
</evidence>
<keyword evidence="1" id="KW-0596">Phosphopantetheine</keyword>